<evidence type="ECO:0000313" key="1">
    <source>
        <dbReference type="EMBL" id="GAG87504.1"/>
    </source>
</evidence>
<gene>
    <name evidence="1" type="ORF">S01H4_26773</name>
</gene>
<protein>
    <submittedName>
        <fullName evidence="1">Uncharacterized protein</fullName>
    </submittedName>
</protein>
<reference evidence="1" key="1">
    <citation type="journal article" date="2014" name="Front. Microbiol.">
        <title>High frequency of phylogenetically diverse reductive dehalogenase-homologous genes in deep subseafloor sedimentary metagenomes.</title>
        <authorList>
            <person name="Kawai M."/>
            <person name="Futagami T."/>
            <person name="Toyoda A."/>
            <person name="Takaki Y."/>
            <person name="Nishi S."/>
            <person name="Hori S."/>
            <person name="Arai W."/>
            <person name="Tsubouchi T."/>
            <person name="Morono Y."/>
            <person name="Uchiyama I."/>
            <person name="Ito T."/>
            <person name="Fujiyama A."/>
            <person name="Inagaki F."/>
            <person name="Takami H."/>
        </authorList>
    </citation>
    <scope>NUCLEOTIDE SEQUENCE</scope>
    <source>
        <strain evidence="1">Expedition CK06-06</strain>
    </source>
</reference>
<organism evidence="1">
    <name type="scientific">marine sediment metagenome</name>
    <dbReference type="NCBI Taxonomy" id="412755"/>
    <lineage>
        <taxon>unclassified sequences</taxon>
        <taxon>metagenomes</taxon>
        <taxon>ecological metagenomes</taxon>
    </lineage>
</organism>
<name>X1AWP4_9ZZZZ</name>
<dbReference type="AlphaFoldDB" id="X1AWP4"/>
<proteinExistence type="predicted"/>
<accession>X1AWP4</accession>
<comment type="caution">
    <text evidence="1">The sequence shown here is derived from an EMBL/GenBank/DDBJ whole genome shotgun (WGS) entry which is preliminary data.</text>
</comment>
<sequence>MENVYRVTCKDATKKQVVKHVVAESMTAMEKLIPEDLTVHDFKLIAEDVITGAAKTK</sequence>
<dbReference type="EMBL" id="BART01012962">
    <property type="protein sequence ID" value="GAG87504.1"/>
    <property type="molecule type" value="Genomic_DNA"/>
</dbReference>